<sequence length="317" mass="35420">MEATLSCSVNQRTILLTATCLRDLQVPDTQVVASKWINLYDSAFDERNSYMFRQPQEQLGCLISHGSHSYMFCQPKKQNIAFGPTVCSNPGWEATDVHKIIRGGVDEIYLVIKAFSNSTLEIFNLRTEERTIVVEYEGMPFSGYALLAYNLDGWILLNKDTKSYYYNVITRHVINLPDITRAIGPLAEGGFSSSPEDKGNVTIILQLNFLRALITNQWAPLLLFFQWSVVVDPYRSNGGAREGFAMVVQLVGGAEWRVIPPPRRPGYEVVVFSITDEGARGNLEKVDDFTGSVHAVRTTGGVISPANRLKLFVARSL</sequence>
<gene>
    <name evidence="1" type="ORF">Vadar_018133</name>
</gene>
<proteinExistence type="predicted"/>
<organism evidence="1 2">
    <name type="scientific">Vaccinium darrowii</name>
    <dbReference type="NCBI Taxonomy" id="229202"/>
    <lineage>
        <taxon>Eukaryota</taxon>
        <taxon>Viridiplantae</taxon>
        <taxon>Streptophyta</taxon>
        <taxon>Embryophyta</taxon>
        <taxon>Tracheophyta</taxon>
        <taxon>Spermatophyta</taxon>
        <taxon>Magnoliopsida</taxon>
        <taxon>eudicotyledons</taxon>
        <taxon>Gunneridae</taxon>
        <taxon>Pentapetalae</taxon>
        <taxon>asterids</taxon>
        <taxon>Ericales</taxon>
        <taxon>Ericaceae</taxon>
        <taxon>Vaccinioideae</taxon>
        <taxon>Vaccinieae</taxon>
        <taxon>Vaccinium</taxon>
    </lineage>
</organism>
<keyword evidence="2" id="KW-1185">Reference proteome</keyword>
<name>A0ACB7YWE9_9ERIC</name>
<evidence type="ECO:0000313" key="1">
    <source>
        <dbReference type="EMBL" id="KAH7857942.1"/>
    </source>
</evidence>
<dbReference type="Proteomes" id="UP000828048">
    <property type="component" value="Chromosome 3"/>
</dbReference>
<reference evidence="1 2" key="1">
    <citation type="journal article" date="2021" name="Hortic Res">
        <title>High-quality reference genome and annotation aids understanding of berry development for evergreen blueberry (Vaccinium darrowii).</title>
        <authorList>
            <person name="Yu J."/>
            <person name="Hulse-Kemp A.M."/>
            <person name="Babiker E."/>
            <person name="Staton M."/>
        </authorList>
    </citation>
    <scope>NUCLEOTIDE SEQUENCE [LARGE SCALE GENOMIC DNA]</scope>
    <source>
        <strain evidence="2">cv. NJ 8807/NJ 8810</strain>
        <tissue evidence="1">Young leaf</tissue>
    </source>
</reference>
<comment type="caution">
    <text evidence="1">The sequence shown here is derived from an EMBL/GenBank/DDBJ whole genome shotgun (WGS) entry which is preliminary data.</text>
</comment>
<dbReference type="EMBL" id="CM037153">
    <property type="protein sequence ID" value="KAH7857942.1"/>
    <property type="molecule type" value="Genomic_DNA"/>
</dbReference>
<evidence type="ECO:0000313" key="2">
    <source>
        <dbReference type="Proteomes" id="UP000828048"/>
    </source>
</evidence>
<accession>A0ACB7YWE9</accession>
<protein>
    <submittedName>
        <fullName evidence="1">Uncharacterized protein</fullName>
    </submittedName>
</protein>